<dbReference type="AlphaFoldDB" id="A0A9P7C099"/>
<protein>
    <recommendedName>
        <fullName evidence="7">TonB-dependent receptor-like beta-barrel domain-containing protein</fullName>
    </recommendedName>
</protein>
<evidence type="ECO:0000313" key="8">
    <source>
        <dbReference type="EMBL" id="KAG1529924.1"/>
    </source>
</evidence>
<dbReference type="InterPro" id="IPR010917">
    <property type="entry name" value="TonB_rcpt_CS"/>
</dbReference>
<dbReference type="InterPro" id="IPR036942">
    <property type="entry name" value="Beta-barrel_TonB_sf"/>
</dbReference>
<keyword evidence="4" id="KW-0798">TonB box</keyword>
<reference evidence="8" key="1">
    <citation type="journal article" date="2020" name="Microb. Genom.">
        <title>Genetic diversity of clinical and environmental Mucorales isolates obtained from an investigation of mucormycosis cases among solid organ transplant recipients.</title>
        <authorList>
            <person name="Nguyen M.H."/>
            <person name="Kaul D."/>
            <person name="Muto C."/>
            <person name="Cheng S.J."/>
            <person name="Richter R.A."/>
            <person name="Bruno V.M."/>
            <person name="Liu G."/>
            <person name="Beyhan S."/>
            <person name="Sundermann A.J."/>
            <person name="Mounaud S."/>
            <person name="Pasculle A.W."/>
            <person name="Nierman W.C."/>
            <person name="Driscoll E."/>
            <person name="Cumbie R."/>
            <person name="Clancy C.J."/>
            <person name="Dupont C.L."/>
        </authorList>
    </citation>
    <scope>NUCLEOTIDE SEQUENCE</scope>
    <source>
        <strain evidence="8">GL16</strain>
    </source>
</reference>
<dbReference type="PANTHER" id="PTHR32552">
    <property type="entry name" value="FERRICHROME IRON RECEPTOR-RELATED"/>
    <property type="match status" value="1"/>
</dbReference>
<keyword evidence="2" id="KW-0813">Transport</keyword>
<feature type="domain" description="TonB-dependent receptor-like beta-barrel" evidence="7">
    <location>
        <begin position="1"/>
        <end position="71"/>
    </location>
</feature>
<organism evidence="8 9">
    <name type="scientific">Rhizopus oryzae</name>
    <name type="common">Mucormycosis agent</name>
    <name type="synonym">Rhizopus arrhizus var. delemar</name>
    <dbReference type="NCBI Taxonomy" id="64495"/>
    <lineage>
        <taxon>Eukaryota</taxon>
        <taxon>Fungi</taxon>
        <taxon>Fungi incertae sedis</taxon>
        <taxon>Mucoromycota</taxon>
        <taxon>Mucoromycotina</taxon>
        <taxon>Mucoromycetes</taxon>
        <taxon>Mucorales</taxon>
        <taxon>Mucorineae</taxon>
        <taxon>Rhizopodaceae</taxon>
        <taxon>Rhizopus</taxon>
    </lineage>
</organism>
<keyword evidence="3" id="KW-0812">Transmembrane</keyword>
<evidence type="ECO:0000256" key="6">
    <source>
        <dbReference type="ARBA" id="ARBA00023237"/>
    </source>
</evidence>
<comment type="caution">
    <text evidence="8">The sequence shown here is derived from an EMBL/GenBank/DDBJ whole genome shotgun (WGS) entry which is preliminary data.</text>
</comment>
<evidence type="ECO:0000256" key="3">
    <source>
        <dbReference type="ARBA" id="ARBA00022692"/>
    </source>
</evidence>
<dbReference type="SUPFAM" id="SSF56935">
    <property type="entry name" value="Porins"/>
    <property type="match status" value="1"/>
</dbReference>
<dbReference type="InterPro" id="IPR000531">
    <property type="entry name" value="Beta-barrel_TonB"/>
</dbReference>
<accession>A0A9P7C099</accession>
<evidence type="ECO:0000259" key="7">
    <source>
        <dbReference type="Pfam" id="PF00593"/>
    </source>
</evidence>
<keyword evidence="5" id="KW-0472">Membrane</keyword>
<evidence type="ECO:0000256" key="5">
    <source>
        <dbReference type="ARBA" id="ARBA00023136"/>
    </source>
</evidence>
<dbReference type="GO" id="GO:0015344">
    <property type="term" value="F:siderophore uptake transmembrane transporter activity"/>
    <property type="evidence" value="ECO:0007669"/>
    <property type="project" value="TreeGrafter"/>
</dbReference>
<dbReference type="Gene3D" id="2.40.170.20">
    <property type="entry name" value="TonB-dependent receptor, beta-barrel domain"/>
    <property type="match status" value="1"/>
</dbReference>
<dbReference type="InterPro" id="IPR039426">
    <property type="entry name" value="TonB-dep_rcpt-like"/>
</dbReference>
<evidence type="ECO:0000313" key="9">
    <source>
        <dbReference type="Proteomes" id="UP000717996"/>
    </source>
</evidence>
<dbReference type="Pfam" id="PF00593">
    <property type="entry name" value="TonB_dep_Rec_b-barrel"/>
    <property type="match status" value="1"/>
</dbReference>
<evidence type="ECO:0000256" key="1">
    <source>
        <dbReference type="ARBA" id="ARBA00004571"/>
    </source>
</evidence>
<evidence type="ECO:0000256" key="4">
    <source>
        <dbReference type="ARBA" id="ARBA00023077"/>
    </source>
</evidence>
<name>A0A9P7C099_RHIOR</name>
<sequence>MAKLFTTYRLPGDFSKLTVGGGVNWQISTYSEVSAGGGTVTAKQKAYAIYNLMARYDFNSRLSAQLNLNNLFDKKYYLGGVANQVYYGEPRSVFVNLTAKF</sequence>
<keyword evidence="6" id="KW-0998">Cell outer membrane</keyword>
<evidence type="ECO:0000256" key="2">
    <source>
        <dbReference type="ARBA" id="ARBA00022448"/>
    </source>
</evidence>
<dbReference type="Proteomes" id="UP000717996">
    <property type="component" value="Unassembled WGS sequence"/>
</dbReference>
<dbReference type="PANTHER" id="PTHR32552:SF74">
    <property type="entry name" value="HYDROXAMATE SIDEROPHORE RECEPTOR FHUE"/>
    <property type="match status" value="1"/>
</dbReference>
<dbReference type="PROSITE" id="PS52016">
    <property type="entry name" value="TONB_DEPENDENT_REC_3"/>
    <property type="match status" value="1"/>
</dbReference>
<dbReference type="EMBL" id="JAANIT010007297">
    <property type="protein sequence ID" value="KAG1529924.1"/>
    <property type="molecule type" value="Genomic_DNA"/>
</dbReference>
<gene>
    <name evidence="8" type="ORF">G6F51_013998</name>
</gene>
<comment type="subcellular location">
    <subcellularLocation>
        <location evidence="1">Cell outer membrane</location>
        <topology evidence="1">Multi-pass membrane protein</topology>
    </subcellularLocation>
</comment>
<dbReference type="PROSITE" id="PS01156">
    <property type="entry name" value="TONB_DEPENDENT_REC_2"/>
    <property type="match status" value="1"/>
</dbReference>
<proteinExistence type="predicted"/>